<keyword evidence="1" id="KW-0732">Signal</keyword>
<sequence>MAPSPRKNVSTATAVVIILLVIVTAEMMAAVAGSDDACSCRHLSGTYVGLCWGNCDLTCKTESQDNIRGACDDFPSRCYCYTKCSP</sequence>
<evidence type="ECO:0000256" key="1">
    <source>
        <dbReference type="SAM" id="SignalP"/>
    </source>
</evidence>
<organism evidence="2 3">
    <name type="scientific">Urochloa decumbens</name>
    <dbReference type="NCBI Taxonomy" id="240449"/>
    <lineage>
        <taxon>Eukaryota</taxon>
        <taxon>Viridiplantae</taxon>
        <taxon>Streptophyta</taxon>
        <taxon>Embryophyta</taxon>
        <taxon>Tracheophyta</taxon>
        <taxon>Spermatophyta</taxon>
        <taxon>Magnoliopsida</taxon>
        <taxon>Liliopsida</taxon>
        <taxon>Poales</taxon>
        <taxon>Poaceae</taxon>
        <taxon>PACMAD clade</taxon>
        <taxon>Panicoideae</taxon>
        <taxon>Panicodae</taxon>
        <taxon>Paniceae</taxon>
        <taxon>Melinidinae</taxon>
        <taxon>Urochloa</taxon>
    </lineage>
</organism>
<protein>
    <submittedName>
        <fullName evidence="2">Uncharacterized protein</fullName>
    </submittedName>
</protein>
<evidence type="ECO:0000313" key="2">
    <source>
        <dbReference type="EMBL" id="CAL5010018.1"/>
    </source>
</evidence>
<dbReference type="AlphaFoldDB" id="A0ABC9C334"/>
<feature type="chain" id="PRO_5044851487" evidence="1">
    <location>
        <begin position="26"/>
        <end position="86"/>
    </location>
</feature>
<accession>A0ABC9C334</accession>
<feature type="signal peptide" evidence="1">
    <location>
        <begin position="1"/>
        <end position="25"/>
    </location>
</feature>
<name>A0ABC9C334_9POAL</name>
<reference evidence="2" key="1">
    <citation type="submission" date="2024-10" db="EMBL/GenBank/DDBJ databases">
        <authorList>
            <person name="Ryan C."/>
        </authorList>
    </citation>
    <scope>NUCLEOTIDE SEQUENCE [LARGE SCALE GENOMIC DNA]</scope>
</reference>
<proteinExistence type="predicted"/>
<keyword evidence="3" id="KW-1185">Reference proteome</keyword>
<dbReference type="Gene3D" id="3.30.30.10">
    <property type="entry name" value="Knottin, scorpion toxin-like"/>
    <property type="match status" value="1"/>
</dbReference>
<dbReference type="Proteomes" id="UP001497457">
    <property type="component" value="Chromosome 28b"/>
</dbReference>
<dbReference type="InterPro" id="IPR036574">
    <property type="entry name" value="Scorpion_toxin-like_sf"/>
</dbReference>
<dbReference type="EMBL" id="OZ075138">
    <property type="protein sequence ID" value="CAL5010018.1"/>
    <property type="molecule type" value="Genomic_DNA"/>
</dbReference>
<evidence type="ECO:0000313" key="3">
    <source>
        <dbReference type="Proteomes" id="UP001497457"/>
    </source>
</evidence>
<gene>
    <name evidence="2" type="ORF">URODEC1_LOCUS69797</name>
</gene>